<feature type="region of interest" description="Disordered" evidence="1">
    <location>
        <begin position="115"/>
        <end position="167"/>
    </location>
</feature>
<proteinExistence type="predicted"/>
<comment type="caution">
    <text evidence="2">The sequence shown here is derived from an EMBL/GenBank/DDBJ whole genome shotgun (WGS) entry which is preliminary data.</text>
</comment>
<evidence type="ECO:0000313" key="3">
    <source>
        <dbReference type="Proteomes" id="UP001153076"/>
    </source>
</evidence>
<organism evidence="2 3">
    <name type="scientific">Carnegiea gigantea</name>
    <dbReference type="NCBI Taxonomy" id="171969"/>
    <lineage>
        <taxon>Eukaryota</taxon>
        <taxon>Viridiplantae</taxon>
        <taxon>Streptophyta</taxon>
        <taxon>Embryophyta</taxon>
        <taxon>Tracheophyta</taxon>
        <taxon>Spermatophyta</taxon>
        <taxon>Magnoliopsida</taxon>
        <taxon>eudicotyledons</taxon>
        <taxon>Gunneridae</taxon>
        <taxon>Pentapetalae</taxon>
        <taxon>Caryophyllales</taxon>
        <taxon>Cactineae</taxon>
        <taxon>Cactaceae</taxon>
        <taxon>Cactoideae</taxon>
        <taxon>Echinocereeae</taxon>
        <taxon>Carnegiea</taxon>
    </lineage>
</organism>
<protein>
    <submittedName>
        <fullName evidence="2">Uncharacterized protein</fullName>
    </submittedName>
</protein>
<dbReference type="OrthoDB" id="767974at2759"/>
<name>A0A9Q1QGW9_9CARY</name>
<feature type="compositionally biased region" description="Low complexity" evidence="1">
    <location>
        <begin position="126"/>
        <end position="139"/>
    </location>
</feature>
<dbReference type="PANTHER" id="PTHR36071:SF1">
    <property type="entry name" value="DNA DOUBLE-STRAND BREAK REPAIR PROTEIN"/>
    <property type="match status" value="1"/>
</dbReference>
<gene>
    <name evidence="2" type="ORF">Cgig2_033782</name>
</gene>
<dbReference type="EMBL" id="JAKOGI010000148">
    <property type="protein sequence ID" value="KAJ8442018.1"/>
    <property type="molecule type" value="Genomic_DNA"/>
</dbReference>
<dbReference type="Proteomes" id="UP001153076">
    <property type="component" value="Unassembled WGS sequence"/>
</dbReference>
<keyword evidence="3" id="KW-1185">Reference proteome</keyword>
<accession>A0A9Q1QGW9</accession>
<dbReference type="PANTHER" id="PTHR36071">
    <property type="entry name" value="DNA DOUBLE-STRAND BREAK REPAIR PROTEIN"/>
    <property type="match status" value="1"/>
</dbReference>
<evidence type="ECO:0000313" key="2">
    <source>
        <dbReference type="EMBL" id="KAJ8442018.1"/>
    </source>
</evidence>
<dbReference type="AlphaFoldDB" id="A0A9Q1QGW9"/>
<sequence>MDSKGVKSTIKNLLIEFLYECCDMGIIPNSLLDALFVINETSSCTVFPKGVIKEQVEEILNMSAAIKQILLDHTPGDKFDEDFIDAYMEELLESDDEDIFEDDDDDEEEEFLIDGVQSTGDPEEGSCSSSQDDSSSSSSGVAKLLGDDDCMDTEPSASLSPCDMPMLDCDDVERQDVVKGKSVDSKSYWGSSYLERNSMSKDDKKSKI</sequence>
<reference evidence="2" key="1">
    <citation type="submission" date="2022-04" db="EMBL/GenBank/DDBJ databases">
        <title>Carnegiea gigantea Genome sequencing and assembly v2.</title>
        <authorList>
            <person name="Copetti D."/>
            <person name="Sanderson M.J."/>
            <person name="Burquez A."/>
            <person name="Wojciechowski M.F."/>
        </authorList>
    </citation>
    <scope>NUCLEOTIDE SEQUENCE</scope>
    <source>
        <strain evidence="2">SGP5-SGP5p</strain>
        <tissue evidence="2">Aerial part</tissue>
    </source>
</reference>
<evidence type="ECO:0000256" key="1">
    <source>
        <dbReference type="SAM" id="MobiDB-lite"/>
    </source>
</evidence>